<dbReference type="PROSITE" id="PS51845">
    <property type="entry name" value="PDEASE_I_2"/>
    <property type="match status" value="1"/>
</dbReference>
<dbReference type="GO" id="GO:0007165">
    <property type="term" value="P:signal transduction"/>
    <property type="evidence" value="ECO:0007669"/>
    <property type="project" value="InterPro"/>
</dbReference>
<feature type="domain" description="PDEase" evidence="3">
    <location>
        <begin position="42"/>
        <end position="308"/>
    </location>
</feature>
<dbReference type="Proteomes" id="UP001431783">
    <property type="component" value="Unassembled WGS sequence"/>
</dbReference>
<evidence type="ECO:0000313" key="4">
    <source>
        <dbReference type="EMBL" id="KAK9891166.1"/>
    </source>
</evidence>
<evidence type="ECO:0000256" key="2">
    <source>
        <dbReference type="ARBA" id="ARBA00022801"/>
    </source>
</evidence>
<protein>
    <recommendedName>
        <fullName evidence="3">PDEase domain-containing protein</fullName>
    </recommendedName>
</protein>
<dbReference type="Gene3D" id="1.10.1300.10">
    <property type="entry name" value="3'5'-cyclic nucleotide phosphodiesterase, catalytic domain"/>
    <property type="match status" value="1"/>
</dbReference>
<sequence length="308" mass="35752">MVESFAVNCGISFMHALMYQKMENSVKRSIMAQNIMINKKQVTMEDVAQVLCCKSIHNLPFFDTFEFLTRSIILPETVCYLVRMFDELNYMSKFKIRDITLIKFFLTIQASYGDNAYRNWHQGFAAGHFVYCVLKQLSLVESRYISPVEGFALIISAFCFNVDCFGSINPFLLNTKSILANFYTSESRVRSRHALNQTLIIMNMEGCNILEGLTDQEYSICIEIIKDLIHAADISFHFKFLHKQKKICAEFYQNFNPAHRYYFCCLIITAAVLSDFAKDWLNTKRISWFCSRSSSCTAIWRSRSIGNR</sequence>
<dbReference type="EMBL" id="JARQZJ010000127">
    <property type="protein sequence ID" value="KAK9891166.1"/>
    <property type="molecule type" value="Genomic_DNA"/>
</dbReference>
<dbReference type="PANTHER" id="PTHR11347">
    <property type="entry name" value="CYCLIC NUCLEOTIDE PHOSPHODIESTERASE"/>
    <property type="match status" value="1"/>
</dbReference>
<dbReference type="Pfam" id="PF00233">
    <property type="entry name" value="PDEase_I"/>
    <property type="match status" value="1"/>
</dbReference>
<name>A0AAW1VF29_9CUCU</name>
<organism evidence="4 5">
    <name type="scientific">Henosepilachna vigintioctopunctata</name>
    <dbReference type="NCBI Taxonomy" id="420089"/>
    <lineage>
        <taxon>Eukaryota</taxon>
        <taxon>Metazoa</taxon>
        <taxon>Ecdysozoa</taxon>
        <taxon>Arthropoda</taxon>
        <taxon>Hexapoda</taxon>
        <taxon>Insecta</taxon>
        <taxon>Pterygota</taxon>
        <taxon>Neoptera</taxon>
        <taxon>Endopterygota</taxon>
        <taxon>Coleoptera</taxon>
        <taxon>Polyphaga</taxon>
        <taxon>Cucujiformia</taxon>
        <taxon>Coccinelloidea</taxon>
        <taxon>Coccinellidae</taxon>
        <taxon>Epilachninae</taxon>
        <taxon>Epilachnini</taxon>
        <taxon>Henosepilachna</taxon>
    </lineage>
</organism>
<dbReference type="InterPro" id="IPR036971">
    <property type="entry name" value="PDEase_catalytic_dom_sf"/>
</dbReference>
<evidence type="ECO:0000259" key="3">
    <source>
        <dbReference type="PROSITE" id="PS51845"/>
    </source>
</evidence>
<dbReference type="InterPro" id="IPR002073">
    <property type="entry name" value="PDEase_catalytic_dom"/>
</dbReference>
<keyword evidence="1" id="KW-0479">Metal-binding</keyword>
<accession>A0AAW1VF29</accession>
<evidence type="ECO:0000313" key="5">
    <source>
        <dbReference type="Proteomes" id="UP001431783"/>
    </source>
</evidence>
<keyword evidence="5" id="KW-1185">Reference proteome</keyword>
<comment type="caution">
    <text evidence="4">The sequence shown here is derived from an EMBL/GenBank/DDBJ whole genome shotgun (WGS) entry which is preliminary data.</text>
</comment>
<evidence type="ECO:0000256" key="1">
    <source>
        <dbReference type="ARBA" id="ARBA00022723"/>
    </source>
</evidence>
<dbReference type="GO" id="GO:0046872">
    <property type="term" value="F:metal ion binding"/>
    <property type="evidence" value="ECO:0007669"/>
    <property type="project" value="UniProtKB-KW"/>
</dbReference>
<dbReference type="GO" id="GO:0004114">
    <property type="term" value="F:3',5'-cyclic-nucleotide phosphodiesterase activity"/>
    <property type="evidence" value="ECO:0007669"/>
    <property type="project" value="InterPro"/>
</dbReference>
<proteinExistence type="predicted"/>
<gene>
    <name evidence="4" type="ORF">WA026_013483</name>
</gene>
<keyword evidence="2" id="KW-0378">Hydrolase</keyword>
<reference evidence="4 5" key="1">
    <citation type="submission" date="2023-03" db="EMBL/GenBank/DDBJ databases">
        <title>Genome insight into feeding habits of ladybird beetles.</title>
        <authorList>
            <person name="Li H.-S."/>
            <person name="Huang Y.-H."/>
            <person name="Pang H."/>
        </authorList>
    </citation>
    <scope>NUCLEOTIDE SEQUENCE [LARGE SCALE GENOMIC DNA]</scope>
    <source>
        <strain evidence="4">SYSU_2023b</strain>
        <tissue evidence="4">Whole body</tissue>
    </source>
</reference>
<dbReference type="AlphaFoldDB" id="A0AAW1VF29"/>
<dbReference type="SUPFAM" id="SSF109604">
    <property type="entry name" value="HD-domain/PDEase-like"/>
    <property type="match status" value="1"/>
</dbReference>